<keyword evidence="2" id="KW-0830">Ubiquinone</keyword>
<name>A0A061S2R4_9CHLO</name>
<dbReference type="AlphaFoldDB" id="A0A061S2R4"/>
<protein>
    <submittedName>
        <fullName evidence="2">Ubiquinone biosynthesis monooxygenase Coq7</fullName>
    </submittedName>
</protein>
<evidence type="ECO:0000256" key="1">
    <source>
        <dbReference type="SAM" id="MobiDB-lite"/>
    </source>
</evidence>
<proteinExistence type="predicted"/>
<dbReference type="GO" id="GO:0006744">
    <property type="term" value="P:ubiquinone biosynthetic process"/>
    <property type="evidence" value="ECO:0007669"/>
    <property type="project" value="InterPro"/>
</dbReference>
<organism evidence="2">
    <name type="scientific">Tetraselmis sp. GSL018</name>
    <dbReference type="NCBI Taxonomy" id="582737"/>
    <lineage>
        <taxon>Eukaryota</taxon>
        <taxon>Viridiplantae</taxon>
        <taxon>Chlorophyta</taxon>
        <taxon>core chlorophytes</taxon>
        <taxon>Chlorodendrophyceae</taxon>
        <taxon>Chlorodendrales</taxon>
        <taxon>Chlorodendraceae</taxon>
        <taxon>Tetraselmis</taxon>
    </lineage>
</organism>
<dbReference type="EMBL" id="GBEZ01008470">
    <property type="protein sequence ID" value="JAC77071.1"/>
    <property type="molecule type" value="Transcribed_RNA"/>
</dbReference>
<keyword evidence="2" id="KW-0503">Monooxygenase</keyword>
<dbReference type="GO" id="GO:0008682">
    <property type="term" value="F:3-demethoxyubiquinol 3-hydroxylase activity"/>
    <property type="evidence" value="ECO:0007669"/>
    <property type="project" value="TreeGrafter"/>
</dbReference>
<dbReference type="GO" id="GO:0005743">
    <property type="term" value="C:mitochondrial inner membrane"/>
    <property type="evidence" value="ECO:0007669"/>
    <property type="project" value="TreeGrafter"/>
</dbReference>
<accession>A0A061S2R4</accession>
<sequence length="228" mass="24832">MCLAWKFTAQLTRNALKPTRTRVFAHLYSTLCEGSSDSKKPVSAICETQGAASSANRPTTAAQNAFVSEVARNSQISEMTLLGFYAARRRLGQAERPDLKFYESTGKDRVDAADDLIRRYRVRPSPLRPIACAAGYAIGLGSTLAGRTALMSAAGALRDVAAEHYNDALRRMMEEGSFYTETELKDRLKELRDADRAPDGSPRAPGIEALQDPKQLTAADVFGIAVRG</sequence>
<evidence type="ECO:0000313" key="2">
    <source>
        <dbReference type="EMBL" id="JAC77071.1"/>
    </source>
</evidence>
<reference evidence="2" key="1">
    <citation type="submission" date="2014-05" db="EMBL/GenBank/DDBJ databases">
        <title>The transcriptome of the halophilic microalga Tetraselmis sp. GSL018 isolated from the Great Salt Lake, Utah.</title>
        <authorList>
            <person name="Jinkerson R.E."/>
            <person name="D'Adamo S."/>
            <person name="Posewitz M.C."/>
        </authorList>
    </citation>
    <scope>NUCLEOTIDE SEQUENCE</scope>
    <source>
        <strain evidence="2">GSL018</strain>
    </source>
</reference>
<keyword evidence="2" id="KW-0560">Oxidoreductase</keyword>
<dbReference type="PANTHER" id="PTHR11237:SF4">
    <property type="entry name" value="5-DEMETHOXYUBIQUINONE HYDROXYLASE, MITOCHONDRIAL"/>
    <property type="match status" value="1"/>
</dbReference>
<gene>
    <name evidence="2" type="primary">COQ7</name>
    <name evidence="2" type="ORF">TSPGSL018_18569</name>
</gene>
<feature type="non-terminal residue" evidence="2">
    <location>
        <position position="228"/>
    </location>
</feature>
<dbReference type="Pfam" id="PF03232">
    <property type="entry name" value="COQ7"/>
    <property type="match status" value="1"/>
</dbReference>
<dbReference type="PANTHER" id="PTHR11237">
    <property type="entry name" value="COENZYME Q10 BIOSYNTHESIS PROTEIN 7"/>
    <property type="match status" value="1"/>
</dbReference>
<dbReference type="InterPro" id="IPR011566">
    <property type="entry name" value="Ubq_synth_Coq7"/>
</dbReference>
<feature type="region of interest" description="Disordered" evidence="1">
    <location>
        <begin position="190"/>
        <end position="210"/>
    </location>
</feature>